<name>R4TLW4_9CAUD</name>
<dbReference type="RefSeq" id="YP_008059550.1">
    <property type="nucleotide sequence ID" value="NC_021329.1"/>
</dbReference>
<keyword evidence="2" id="KW-1185">Reference proteome</keyword>
<gene>
    <name evidence="1" type="primary">61</name>
    <name evidence="1" type="ORF">HRTV4_61</name>
</gene>
<organism evidence="1 2">
    <name type="scientific">Halorubrum tailed virus 4</name>
    <dbReference type="NCBI Taxonomy" id="1273752"/>
    <lineage>
        <taxon>Viruses</taxon>
        <taxon>Duplodnaviria</taxon>
        <taxon>Heunggongvirae</taxon>
        <taxon>Uroviricota</taxon>
        <taxon>Caudoviricetes</taxon>
        <taxon>Kirjokansivirales</taxon>
        <taxon>Haloferuviridae</taxon>
        <taxon>Saldibavirus</taxon>
        <taxon>Saldibavirus natrii</taxon>
        <taxon>Saldibavirus HRTV4</taxon>
    </lineage>
</organism>
<reference evidence="1 2" key="1">
    <citation type="submission" date="2012-12" db="EMBL/GenBank/DDBJ databases">
        <authorList>
            <person name="Sencilo A."/>
            <person name="Jacobs-Sera D."/>
            <person name="Russell D.A."/>
            <person name="Ko C."/>
            <person name="Atanasova N."/>
            <person name="Osterlund E."/>
            <person name="Oksanen H.M."/>
            <person name="Bamford D.H."/>
            <person name="Hatfull G.F."/>
            <person name="Roine E."/>
            <person name="Hendrix R.W."/>
        </authorList>
    </citation>
    <scope>NUCLEOTIDE SEQUENCE [LARGE SCALE GENOMIC DNA]</scope>
</reference>
<proteinExistence type="predicted"/>
<dbReference type="KEGG" id="vg:16194400"/>
<dbReference type="GeneID" id="16194400"/>
<protein>
    <submittedName>
        <fullName evidence="1">Uncharacterized protein</fullName>
    </submittedName>
</protein>
<evidence type="ECO:0000313" key="2">
    <source>
        <dbReference type="Proteomes" id="UP000202022"/>
    </source>
</evidence>
<accession>R4TLW4</accession>
<evidence type="ECO:0000313" key="1">
    <source>
        <dbReference type="EMBL" id="AGM11153.1"/>
    </source>
</evidence>
<sequence>MKYLVKHTDGKTKLHDSDGTIVKEFSDWSNDWLPDDEQTASKMVADVEAATDGDSWAFRDLSTQGETVPF</sequence>
<dbReference type="Proteomes" id="UP000202022">
    <property type="component" value="Segment"/>
</dbReference>
<dbReference type="EMBL" id="KC292023">
    <property type="protein sequence ID" value="AGM11153.1"/>
    <property type="molecule type" value="Genomic_DNA"/>
</dbReference>